<dbReference type="EMBL" id="AZGY01000017">
    <property type="protein sequence ID" value="KZZ91811.1"/>
    <property type="molecule type" value="Genomic_DNA"/>
</dbReference>
<keyword evidence="5" id="KW-0238">DNA-binding</keyword>
<proteinExistence type="predicted"/>
<dbReference type="GO" id="GO:0045944">
    <property type="term" value="P:positive regulation of transcription by RNA polymerase II"/>
    <property type="evidence" value="ECO:0007669"/>
    <property type="project" value="TreeGrafter"/>
</dbReference>
<comment type="subcellular location">
    <subcellularLocation>
        <location evidence="1">Nucleus</location>
    </subcellularLocation>
</comment>
<dbReference type="PANTHER" id="PTHR47782:SF1">
    <property type="entry name" value="PYRIMIDINE PATHWAY REGULATORY PROTEIN 1"/>
    <property type="match status" value="1"/>
</dbReference>
<gene>
    <name evidence="10" type="ORF">AAL_06565</name>
</gene>
<dbReference type="OrthoDB" id="189997at2759"/>
<evidence type="ECO:0000256" key="2">
    <source>
        <dbReference type="ARBA" id="ARBA00022723"/>
    </source>
</evidence>
<evidence type="ECO:0000256" key="7">
    <source>
        <dbReference type="ARBA" id="ARBA00023242"/>
    </source>
</evidence>
<evidence type="ECO:0000256" key="6">
    <source>
        <dbReference type="ARBA" id="ARBA00023163"/>
    </source>
</evidence>
<dbReference type="AlphaFoldDB" id="A0A167YVH0"/>
<feature type="region of interest" description="Disordered" evidence="8">
    <location>
        <begin position="589"/>
        <end position="630"/>
    </location>
</feature>
<keyword evidence="4" id="KW-0805">Transcription regulation</keyword>
<evidence type="ECO:0000256" key="8">
    <source>
        <dbReference type="SAM" id="MobiDB-lite"/>
    </source>
</evidence>
<dbReference type="Pfam" id="PF04082">
    <property type="entry name" value="Fungal_trans"/>
    <property type="match status" value="1"/>
</dbReference>
<dbReference type="GO" id="GO:0005634">
    <property type="term" value="C:nucleus"/>
    <property type="evidence" value="ECO:0007669"/>
    <property type="project" value="UniProtKB-SubCell"/>
</dbReference>
<name>A0A167YVH0_9HYPO</name>
<keyword evidence="2" id="KW-0479">Metal-binding</keyword>
<keyword evidence="7" id="KW-0539">Nucleus</keyword>
<evidence type="ECO:0000259" key="9">
    <source>
        <dbReference type="SMART" id="SM00906"/>
    </source>
</evidence>
<accession>A0A167YVH0</accession>
<comment type="caution">
    <text evidence="10">The sequence shown here is derived from an EMBL/GenBank/DDBJ whole genome shotgun (WGS) entry which is preliminary data.</text>
</comment>
<evidence type="ECO:0000313" key="11">
    <source>
        <dbReference type="Proteomes" id="UP000078544"/>
    </source>
</evidence>
<feature type="domain" description="Xylanolytic transcriptional activator regulatory" evidence="9">
    <location>
        <begin position="303"/>
        <end position="377"/>
    </location>
</feature>
<keyword evidence="3" id="KW-0862">Zinc</keyword>
<feature type="compositionally biased region" description="Basic and acidic residues" evidence="8">
    <location>
        <begin position="589"/>
        <end position="609"/>
    </location>
</feature>
<dbReference type="Proteomes" id="UP000078544">
    <property type="component" value="Unassembled WGS sequence"/>
</dbReference>
<evidence type="ECO:0000256" key="3">
    <source>
        <dbReference type="ARBA" id="ARBA00022833"/>
    </source>
</evidence>
<evidence type="ECO:0000313" key="10">
    <source>
        <dbReference type="EMBL" id="KZZ91811.1"/>
    </source>
</evidence>
<dbReference type="GO" id="GO:0006351">
    <property type="term" value="P:DNA-templated transcription"/>
    <property type="evidence" value="ECO:0007669"/>
    <property type="project" value="InterPro"/>
</dbReference>
<keyword evidence="6" id="KW-0804">Transcription</keyword>
<organism evidence="10 11">
    <name type="scientific">Moelleriella libera RCEF 2490</name>
    <dbReference type="NCBI Taxonomy" id="1081109"/>
    <lineage>
        <taxon>Eukaryota</taxon>
        <taxon>Fungi</taxon>
        <taxon>Dikarya</taxon>
        <taxon>Ascomycota</taxon>
        <taxon>Pezizomycotina</taxon>
        <taxon>Sordariomycetes</taxon>
        <taxon>Hypocreomycetidae</taxon>
        <taxon>Hypocreales</taxon>
        <taxon>Clavicipitaceae</taxon>
        <taxon>Moelleriella</taxon>
    </lineage>
</organism>
<evidence type="ECO:0000256" key="4">
    <source>
        <dbReference type="ARBA" id="ARBA00023015"/>
    </source>
</evidence>
<dbReference type="STRING" id="1081109.A0A167YVH0"/>
<protein>
    <submittedName>
        <fullName evidence="10">Transcription factor</fullName>
    </submittedName>
</protein>
<evidence type="ECO:0000256" key="1">
    <source>
        <dbReference type="ARBA" id="ARBA00004123"/>
    </source>
</evidence>
<dbReference type="GO" id="GO:0000981">
    <property type="term" value="F:DNA-binding transcription factor activity, RNA polymerase II-specific"/>
    <property type="evidence" value="ECO:0007669"/>
    <property type="project" value="TreeGrafter"/>
</dbReference>
<dbReference type="SMART" id="SM00906">
    <property type="entry name" value="Fungal_trans"/>
    <property type="match status" value="1"/>
</dbReference>
<dbReference type="InterPro" id="IPR007219">
    <property type="entry name" value="XnlR_reg_dom"/>
</dbReference>
<dbReference type="CDD" id="cd12148">
    <property type="entry name" value="fungal_TF_MHR"/>
    <property type="match status" value="1"/>
</dbReference>
<reference evidence="10 11" key="1">
    <citation type="journal article" date="2016" name="Genome Biol. Evol.">
        <title>Divergent and convergent evolution of fungal pathogenicity.</title>
        <authorList>
            <person name="Shang Y."/>
            <person name="Xiao G."/>
            <person name="Zheng P."/>
            <person name="Cen K."/>
            <person name="Zhan S."/>
            <person name="Wang C."/>
        </authorList>
    </citation>
    <scope>NUCLEOTIDE SEQUENCE [LARGE SCALE GENOMIC DNA]</scope>
    <source>
        <strain evidence="10 11">RCEF 2490</strain>
    </source>
</reference>
<evidence type="ECO:0000256" key="5">
    <source>
        <dbReference type="ARBA" id="ARBA00023125"/>
    </source>
</evidence>
<dbReference type="GO" id="GO:0008270">
    <property type="term" value="F:zinc ion binding"/>
    <property type="evidence" value="ECO:0007669"/>
    <property type="project" value="InterPro"/>
</dbReference>
<dbReference type="PANTHER" id="PTHR47782">
    <property type="entry name" value="ZN(II)2CYS6 TRANSCRIPTION FACTOR (EUROFUNG)-RELATED"/>
    <property type="match status" value="1"/>
</dbReference>
<keyword evidence="11" id="KW-1185">Reference proteome</keyword>
<sequence>MLRLISQELPIKGSTDSSTCGGPGCDWLVSDVSGARSDATGIFRDAITVAVRAQNVLTGKVQGSKIFREHRVKWLENIVRAQCPDINLAQGPQCEDLQMLSGGELPSGPAVDVVPPADAAQTESRTASHEIGLVSLGTSQDPRYIGPSSGYFLARLMLTKRGGQVMGADRNELSFAASLIQTVQSPASLPSRDAAGEICGAYFDSLHVVYPILHRPTFDKMFDQMYTVDSAEPEAAFQVYMVMALGSLAAAQRLKARLPSESYCLSALQSFERVNIESTLRGLQCLLLLLIFTLHNPHVRVNIWYLNYHALAAVVDLGLQRDITKQTGISLLEQEMRTRIFWVVFMVDRIVATTMGRPIGLRDEACDLRLPRELDDAELGGTVCENATFKPISYSIHLFRLAKLNSEIKYVAHSVVRKTPVYAYPAIVDMHHWQSNVLEQIDQWEDAIPAGDDTPASQNLGTICRMQSNVLRMVLTRPSPAIPQPTRAALEKCRISARATLNLLNELYIRDALFHSWLTFHAVVLSTLSLLFCITTVPELRRQTRASELMGDLAVASSILSATGEHWSGAKKCRLILDELGRSVMNELMDAKDQSSRESPRRQRARREPPPPSQSISSTSMLEADPLSHGTLHTPAIEPSIFFDEFLGGATWGIFGAGHDSSNIDEIMRGMFQECTTPFV</sequence>
<dbReference type="GO" id="GO:0043565">
    <property type="term" value="F:sequence-specific DNA binding"/>
    <property type="evidence" value="ECO:0007669"/>
    <property type="project" value="TreeGrafter"/>
</dbReference>
<dbReference type="InterPro" id="IPR052202">
    <property type="entry name" value="Yeast_MetPath_Reg"/>
</dbReference>